<dbReference type="Gene3D" id="3.60.10.10">
    <property type="entry name" value="Endonuclease/exonuclease/phosphatase"/>
    <property type="match status" value="1"/>
</dbReference>
<dbReference type="InterPro" id="IPR036691">
    <property type="entry name" value="Endo/exonu/phosph_ase_sf"/>
</dbReference>
<organism evidence="2">
    <name type="scientific">Fagus sylvatica</name>
    <name type="common">Beechnut</name>
    <dbReference type="NCBI Taxonomy" id="28930"/>
    <lineage>
        <taxon>Eukaryota</taxon>
        <taxon>Viridiplantae</taxon>
        <taxon>Streptophyta</taxon>
        <taxon>Embryophyta</taxon>
        <taxon>Tracheophyta</taxon>
        <taxon>Spermatophyta</taxon>
        <taxon>Magnoliopsida</taxon>
        <taxon>eudicotyledons</taxon>
        <taxon>Gunneridae</taxon>
        <taxon>Pentapetalae</taxon>
        <taxon>rosids</taxon>
        <taxon>fabids</taxon>
        <taxon>Fagales</taxon>
        <taxon>Fagaceae</taxon>
        <taxon>Fagus</taxon>
    </lineage>
</organism>
<sequence>MAEELEEMSRRMKLSDHEKHHIRLKKDRVFKSHQEAKFSVLFKLLTTRPFNGEAFKKFTHAIPWTFDKKLIQMVHFVGDLQPMAVKFTHAAFWIRIVNLPIKSMTQEDRGGYWFMGWGGWRWSFAKPFMRGYIVKVEDDKPIWLRALPARFYQPERLHDDDGDGHSIASPSQKGGGGSVHLVEQPMAIPQGNTSSESNAFQTLHDQGAIPDFAEVVESKNVVLHVPNPMELQFETNSCGTVGFTQGLDDILQEEWATFVPALVPPMQNHHHDPVQEISVENIARHLGGITNGGHVVEIVPIPNVLSRYGLELLTQLELGLGKKWRIFLLDEDVTVLKKSRKNGGVVIHEFQTVSELQTIMRKEDPNIVFLMETQLELRNLEFLRVCLGMCGCFGVDRHGYGGGLALLWNSSVDLHIQSYSHHHIDVDVLHDGMRWRITDFYGRPKRGLRSHSWALLQRLCSARCLPWEALSDCSLQDLGYRGLDFTWSNRRVDGALVRVRLDRCVANEDWLLFFLRAQVFHVVVVSSDHIGVLADLNPPQVTSIGRRKKMFRFEHIWARELGFEEVITEAWRTNFIGTPLFIVVQQIKQCRVHLLQWSQSQLRVTPRPDCVIEVVDQVEVVVTPDMNGTLLRPFSCEEIKSVLFQMSCSKAPSLDGRMITDNVIMAFEVLHYLKILGTGKNFQMAAKLDMSKAYD</sequence>
<accession>A0A2N9H346</accession>
<proteinExistence type="predicted"/>
<gene>
    <name evidence="2" type="ORF">FSB_LOCUS36829</name>
</gene>
<dbReference type="PANTHER" id="PTHR33710">
    <property type="entry name" value="BNAC02G09200D PROTEIN"/>
    <property type="match status" value="1"/>
</dbReference>
<name>A0A2N9H346_FAGSY</name>
<evidence type="ECO:0000313" key="2">
    <source>
        <dbReference type="EMBL" id="SPD08947.1"/>
    </source>
</evidence>
<dbReference type="SUPFAM" id="SSF56219">
    <property type="entry name" value="DNase I-like"/>
    <property type="match status" value="1"/>
</dbReference>
<dbReference type="PANTHER" id="PTHR33710:SF71">
    <property type="entry name" value="ENDONUCLEASE_EXONUCLEASE_PHOSPHATASE DOMAIN-CONTAINING PROTEIN"/>
    <property type="match status" value="1"/>
</dbReference>
<reference evidence="2" key="1">
    <citation type="submission" date="2018-02" db="EMBL/GenBank/DDBJ databases">
        <authorList>
            <person name="Cohen D.B."/>
            <person name="Kent A.D."/>
        </authorList>
    </citation>
    <scope>NUCLEOTIDE SEQUENCE</scope>
</reference>
<evidence type="ECO:0008006" key="3">
    <source>
        <dbReference type="Google" id="ProtNLM"/>
    </source>
</evidence>
<dbReference type="EMBL" id="OIVN01003120">
    <property type="protein sequence ID" value="SPD08947.1"/>
    <property type="molecule type" value="Genomic_DNA"/>
</dbReference>
<dbReference type="AlphaFoldDB" id="A0A2N9H346"/>
<evidence type="ECO:0000256" key="1">
    <source>
        <dbReference type="SAM" id="MobiDB-lite"/>
    </source>
</evidence>
<feature type="region of interest" description="Disordered" evidence="1">
    <location>
        <begin position="160"/>
        <end position="179"/>
    </location>
</feature>
<protein>
    <recommendedName>
        <fullName evidence="3">DUF4283 domain-containing protein</fullName>
    </recommendedName>
</protein>